<evidence type="ECO:0000256" key="1">
    <source>
        <dbReference type="SAM" id="MobiDB-lite"/>
    </source>
</evidence>
<name>A0A5D0RHY3_9RHOB</name>
<organism evidence="3 4">
    <name type="scientific">Maritimibacter fusiformis</name>
    <dbReference type="NCBI Taxonomy" id="2603819"/>
    <lineage>
        <taxon>Bacteria</taxon>
        <taxon>Pseudomonadati</taxon>
        <taxon>Pseudomonadota</taxon>
        <taxon>Alphaproteobacteria</taxon>
        <taxon>Rhodobacterales</taxon>
        <taxon>Roseobacteraceae</taxon>
        <taxon>Maritimibacter</taxon>
    </lineage>
</organism>
<comment type="caution">
    <text evidence="3">The sequence shown here is derived from an EMBL/GenBank/DDBJ whole genome shotgun (WGS) entry which is preliminary data.</text>
</comment>
<evidence type="ECO:0000313" key="4">
    <source>
        <dbReference type="Proteomes" id="UP000322080"/>
    </source>
</evidence>
<sequence length="179" mass="18996">MFRLAATSLATVLATAIALPAMAQELLPRYTIMGTATVTVDGTEHSLVIPYDTENDSAYAAERNIMGRRSVNLLARTVNDDGIPGSPMLQLTFWVDNGTGDFLSAEFFGEDMNTPLAAGSDGGTVAFGNFSISDDNEISADFSGEFVRMENYMSEPAIAPGTDPVPISGTFSVTVPKPE</sequence>
<feature type="signal peptide" evidence="2">
    <location>
        <begin position="1"/>
        <end position="23"/>
    </location>
</feature>
<dbReference type="RefSeq" id="WP_148378671.1">
    <property type="nucleotide sequence ID" value="NZ_VSIY01000013.1"/>
</dbReference>
<dbReference type="AlphaFoldDB" id="A0A5D0RHY3"/>
<feature type="chain" id="PRO_5023006630" evidence="2">
    <location>
        <begin position="24"/>
        <end position="179"/>
    </location>
</feature>
<evidence type="ECO:0000313" key="3">
    <source>
        <dbReference type="EMBL" id="TYB80546.1"/>
    </source>
</evidence>
<dbReference type="Proteomes" id="UP000322080">
    <property type="component" value="Unassembled WGS sequence"/>
</dbReference>
<proteinExistence type="predicted"/>
<reference evidence="3 4" key="1">
    <citation type="submission" date="2019-08" db="EMBL/GenBank/DDBJ databases">
        <title>Identification of a novel species of the genus Boseongicola.</title>
        <authorList>
            <person name="Zhang X.-Q."/>
        </authorList>
    </citation>
    <scope>NUCLEOTIDE SEQUENCE [LARGE SCALE GENOMIC DNA]</scope>
    <source>
        <strain evidence="3 4">HY14</strain>
    </source>
</reference>
<evidence type="ECO:0000256" key="2">
    <source>
        <dbReference type="SAM" id="SignalP"/>
    </source>
</evidence>
<keyword evidence="2" id="KW-0732">Signal</keyword>
<feature type="region of interest" description="Disordered" evidence="1">
    <location>
        <begin position="158"/>
        <end position="179"/>
    </location>
</feature>
<dbReference type="EMBL" id="VSIY01000013">
    <property type="protein sequence ID" value="TYB80546.1"/>
    <property type="molecule type" value="Genomic_DNA"/>
</dbReference>
<gene>
    <name evidence="3" type="ORF">FVF75_12970</name>
</gene>
<keyword evidence="4" id="KW-1185">Reference proteome</keyword>
<accession>A0A5D0RHY3</accession>
<protein>
    <submittedName>
        <fullName evidence="3">Uncharacterized protein</fullName>
    </submittedName>
</protein>